<evidence type="ECO:0000256" key="2">
    <source>
        <dbReference type="PIRSR" id="PIRSR029163-50"/>
    </source>
</evidence>
<evidence type="ECO:0000256" key="3">
    <source>
        <dbReference type="SAM" id="MobiDB-lite"/>
    </source>
</evidence>
<dbReference type="EMBL" id="APHR01000089">
    <property type="protein sequence ID" value="EMR11883.1"/>
    <property type="molecule type" value="Genomic_DNA"/>
</dbReference>
<dbReference type="GO" id="GO:0004022">
    <property type="term" value="F:alcohol dehydrogenase (NAD+) activity"/>
    <property type="evidence" value="ECO:0007669"/>
    <property type="project" value="UniProtKB-UniRule"/>
</dbReference>
<dbReference type="InterPro" id="IPR003420">
    <property type="entry name" value="Meth_DH_bsu"/>
</dbReference>
<comment type="similarity">
    <text evidence="1">Belongs to the methanol dehydrogenase subunit 2 family.</text>
</comment>
<dbReference type="GO" id="GO:0052933">
    <property type="term" value="F:alcohol dehydrogenase (cytochrome c(L)) activity"/>
    <property type="evidence" value="ECO:0007669"/>
    <property type="project" value="UniProtKB-UniRule"/>
</dbReference>
<organism evidence="5 6">
    <name type="scientific">Methylophaga lonarensis MPL</name>
    <dbReference type="NCBI Taxonomy" id="1286106"/>
    <lineage>
        <taxon>Bacteria</taxon>
        <taxon>Pseudomonadati</taxon>
        <taxon>Pseudomonadota</taxon>
        <taxon>Gammaproteobacteria</taxon>
        <taxon>Thiotrichales</taxon>
        <taxon>Piscirickettsiaceae</taxon>
        <taxon>Methylophaga</taxon>
    </lineage>
</organism>
<accession>M7NSZ0</accession>
<feature type="signal peptide" evidence="4">
    <location>
        <begin position="1"/>
        <end position="25"/>
    </location>
</feature>
<evidence type="ECO:0000313" key="6">
    <source>
        <dbReference type="Proteomes" id="UP000012019"/>
    </source>
</evidence>
<keyword evidence="1" id="KW-0485">Methanol utilization</keyword>
<feature type="compositionally biased region" description="Basic and acidic residues" evidence="3">
    <location>
        <begin position="72"/>
        <end position="84"/>
    </location>
</feature>
<comment type="subunit">
    <text evidence="1">Heterotetramer composed of 2 alpha and 2 beta subunits.</text>
</comment>
<dbReference type="EC" id="1.1.2.7" evidence="1"/>
<name>M7NSZ0_9GAMM</name>
<comment type="catalytic activity">
    <reaction evidence="1">
        <text>2 Fe(III)-[cytochrome cL] + a primary alcohol = 2 Fe(II)-[cytochrome cL] + an aldehyde + 2 H(+)</text>
        <dbReference type="Rhea" id="RHEA:51004"/>
        <dbReference type="Rhea" id="RHEA-COMP:12863"/>
        <dbReference type="Rhea" id="RHEA-COMP:12864"/>
        <dbReference type="ChEBI" id="CHEBI:15378"/>
        <dbReference type="ChEBI" id="CHEBI:15734"/>
        <dbReference type="ChEBI" id="CHEBI:17478"/>
        <dbReference type="ChEBI" id="CHEBI:29033"/>
        <dbReference type="ChEBI" id="CHEBI:29034"/>
        <dbReference type="EC" id="1.1.2.7"/>
    </reaction>
</comment>
<comment type="function">
    <text evidence="1">Catalyzes the oxidation of primary alcohols including methanol.</text>
</comment>
<dbReference type="STRING" id="1286106.MPL1_13227"/>
<keyword evidence="4" id="KW-0732">Signal</keyword>
<dbReference type="OrthoDB" id="8686491at2"/>
<dbReference type="InterPro" id="IPR036557">
    <property type="entry name" value="Meth_DH_bsu_sf"/>
</dbReference>
<dbReference type="SUPFAM" id="SSF48666">
    <property type="entry name" value="Methanol dehydrogenase subunit"/>
    <property type="match status" value="1"/>
</dbReference>
<feature type="chain" id="PRO_5004082630" description="Methanol dehydrogenase [cytochrome c] subunit 2" evidence="4">
    <location>
        <begin position="26"/>
        <end position="91"/>
    </location>
</feature>
<reference evidence="5 6" key="1">
    <citation type="journal article" date="2013" name="Genome Announc.">
        <title>Draft Genome Sequence of Methylophaga lonarensis MPLT, a Haloalkaliphilic (Non-Methane-Utilizing) Methylotroph.</title>
        <authorList>
            <person name="Shetty S.A."/>
            <person name="Marathe N.P."/>
            <person name="Munot H."/>
            <person name="Antony C.P."/>
            <person name="Dhotre D.P."/>
            <person name="Murrell J.C."/>
            <person name="Shouche Y.S."/>
        </authorList>
    </citation>
    <scope>NUCLEOTIDE SEQUENCE [LARGE SCALE GENOMIC DNA]</scope>
    <source>
        <strain evidence="5 6">MPL</strain>
    </source>
</reference>
<dbReference type="AlphaFoldDB" id="M7NSZ0"/>
<dbReference type="eggNOG" id="ENOG5032TB9">
    <property type="taxonomic scope" value="Bacteria"/>
</dbReference>
<gene>
    <name evidence="5" type="ORF">MPL1_13227</name>
</gene>
<dbReference type="Gene3D" id="4.10.160.10">
    <property type="entry name" value="Methanol dehydrogenase, beta subunit"/>
    <property type="match status" value="1"/>
</dbReference>
<dbReference type="PATRIC" id="fig|1286106.3.peg.2638"/>
<protein>
    <recommendedName>
        <fullName evidence="1">Methanol dehydrogenase [cytochrome c] subunit 2</fullName>
        <ecNumber evidence="1">1.1.2.7</ecNumber>
    </recommendedName>
    <alternativeName>
        <fullName evidence="1">MDH small subunit beta</fullName>
    </alternativeName>
    <alternativeName>
        <fullName evidence="1">MDH-associated peptide</fullName>
    </alternativeName>
    <alternativeName>
        <fullName evidence="1">MEDH</fullName>
    </alternativeName>
</protein>
<dbReference type="PIRSF" id="PIRSF029163">
    <property type="entry name" value="Meth_DH_beta"/>
    <property type="match status" value="1"/>
</dbReference>
<proteinExistence type="inferred from homology"/>
<dbReference type="RefSeq" id="WP_009727579.1">
    <property type="nucleotide sequence ID" value="NZ_APHR01000089.1"/>
</dbReference>
<feature type="region of interest" description="Disordered" evidence="3">
    <location>
        <begin position="72"/>
        <end position="91"/>
    </location>
</feature>
<keyword evidence="2" id="KW-1015">Disulfide bond</keyword>
<sequence length="91" mass="10093">MKKLNVLAAAGSAALMLAMGTPAIAYDGTQCRAPGDCWQAKPGFPEKIEGSKYDPKHSEVELNKQTQAMNAMEERNRKRAENFKKTGTWNY</sequence>
<dbReference type="Proteomes" id="UP000012019">
    <property type="component" value="Unassembled WGS sequence"/>
</dbReference>
<keyword evidence="6" id="KW-1185">Reference proteome</keyword>
<evidence type="ECO:0000256" key="1">
    <source>
        <dbReference type="PIRNR" id="PIRNR029163"/>
    </source>
</evidence>
<comment type="caution">
    <text evidence="5">The sequence shown here is derived from an EMBL/GenBank/DDBJ whole genome shotgun (WGS) entry which is preliminary data.</text>
</comment>
<dbReference type="GO" id="GO:0015946">
    <property type="term" value="P:methanol oxidation"/>
    <property type="evidence" value="ECO:0007669"/>
    <property type="project" value="UniProtKB-UniRule"/>
</dbReference>
<feature type="disulfide bond" evidence="2">
    <location>
        <begin position="31"/>
        <end position="37"/>
    </location>
</feature>
<dbReference type="Pfam" id="PF02315">
    <property type="entry name" value="MDH"/>
    <property type="match status" value="1"/>
</dbReference>
<keyword evidence="1" id="KW-0560">Oxidoreductase</keyword>
<evidence type="ECO:0000256" key="4">
    <source>
        <dbReference type="SAM" id="SignalP"/>
    </source>
</evidence>
<evidence type="ECO:0000313" key="5">
    <source>
        <dbReference type="EMBL" id="EMR11883.1"/>
    </source>
</evidence>